<dbReference type="RefSeq" id="WP_184064736.1">
    <property type="nucleotide sequence ID" value="NZ_JACHNZ010000004.1"/>
</dbReference>
<sequence length="377" mass="38916">MTFVSRLTMAAALAFAAPIGLSAPALAQALSAGVGKPLQEASKLANAGNNAAATARVNAARSAASTAVERRKVAEMAAFVHTKGGRWAAAAQELESIGAPASQLAPLYYRAGQLDKAITLGKKTGGVQGQTIVAQSYFRQGNFKGAADVYQNLIKQNGAREAWLQSLANAQFKMNDKKGYLATTERLIKVDPSPARWRALLVDMKNGQMPREAKLALFELMEQTGNITKPEDYQEYAKLAIVANQPALAKRSLESGMKAGVIPASDSMNARLLEAAAKRSAAASAGVSKLPKTGAGQLQAGHVAFGAGDYARAAALYGAAAKAGGATADQAKVLAGISQLRSGNRAAASGTFKSIPEASAYSGVAGLWALYTSTSAA</sequence>
<feature type="signal peptide" evidence="1">
    <location>
        <begin position="1"/>
        <end position="27"/>
    </location>
</feature>
<organism evidence="2 3">
    <name type="scientific">Sphingosinicella soli</name>
    <dbReference type="NCBI Taxonomy" id="333708"/>
    <lineage>
        <taxon>Bacteria</taxon>
        <taxon>Pseudomonadati</taxon>
        <taxon>Pseudomonadota</taxon>
        <taxon>Alphaproteobacteria</taxon>
        <taxon>Sphingomonadales</taxon>
        <taxon>Sphingosinicellaceae</taxon>
        <taxon>Sphingosinicella</taxon>
    </lineage>
</organism>
<proteinExistence type="predicted"/>
<accession>A0A7W7AYY4</accession>
<evidence type="ECO:0000313" key="2">
    <source>
        <dbReference type="EMBL" id="MBB4630941.1"/>
    </source>
</evidence>
<name>A0A7W7AYY4_9SPHN</name>
<evidence type="ECO:0000256" key="1">
    <source>
        <dbReference type="SAM" id="SignalP"/>
    </source>
</evidence>
<dbReference type="Proteomes" id="UP000566324">
    <property type="component" value="Unassembled WGS sequence"/>
</dbReference>
<gene>
    <name evidence="2" type="ORF">GGQ98_000546</name>
</gene>
<protein>
    <recommendedName>
        <fullName evidence="4">Tetratricopeptide repeat protein</fullName>
    </recommendedName>
</protein>
<dbReference type="AlphaFoldDB" id="A0A7W7AYY4"/>
<dbReference type="InterPro" id="IPR011990">
    <property type="entry name" value="TPR-like_helical_dom_sf"/>
</dbReference>
<comment type="caution">
    <text evidence="2">The sequence shown here is derived from an EMBL/GenBank/DDBJ whole genome shotgun (WGS) entry which is preliminary data.</text>
</comment>
<dbReference type="EMBL" id="JACHNZ010000004">
    <property type="protein sequence ID" value="MBB4630941.1"/>
    <property type="molecule type" value="Genomic_DNA"/>
</dbReference>
<dbReference type="InterPro" id="IPR019734">
    <property type="entry name" value="TPR_rpt"/>
</dbReference>
<feature type="chain" id="PRO_5031234883" description="Tetratricopeptide repeat protein" evidence="1">
    <location>
        <begin position="28"/>
        <end position="377"/>
    </location>
</feature>
<evidence type="ECO:0008006" key="4">
    <source>
        <dbReference type="Google" id="ProtNLM"/>
    </source>
</evidence>
<reference evidence="2 3" key="1">
    <citation type="submission" date="2020-08" db="EMBL/GenBank/DDBJ databases">
        <title>Genomic Encyclopedia of Type Strains, Phase IV (KMG-IV): sequencing the most valuable type-strain genomes for metagenomic binning, comparative biology and taxonomic classification.</title>
        <authorList>
            <person name="Goeker M."/>
        </authorList>
    </citation>
    <scope>NUCLEOTIDE SEQUENCE [LARGE SCALE GENOMIC DNA]</scope>
    <source>
        <strain evidence="2 3">DSM 17328</strain>
    </source>
</reference>
<keyword evidence="1" id="KW-0732">Signal</keyword>
<keyword evidence="3" id="KW-1185">Reference proteome</keyword>
<dbReference type="Pfam" id="PF13174">
    <property type="entry name" value="TPR_6"/>
    <property type="match status" value="1"/>
</dbReference>
<dbReference type="Gene3D" id="1.25.40.10">
    <property type="entry name" value="Tetratricopeptide repeat domain"/>
    <property type="match status" value="1"/>
</dbReference>
<dbReference type="SUPFAM" id="SSF48452">
    <property type="entry name" value="TPR-like"/>
    <property type="match status" value="1"/>
</dbReference>
<evidence type="ECO:0000313" key="3">
    <source>
        <dbReference type="Proteomes" id="UP000566324"/>
    </source>
</evidence>